<evidence type="ECO:0000259" key="5">
    <source>
        <dbReference type="PROSITE" id="PS51352"/>
    </source>
</evidence>
<evidence type="ECO:0000256" key="2">
    <source>
        <dbReference type="ARBA" id="ARBA00022729"/>
    </source>
</evidence>
<dbReference type="GeneID" id="5234549"/>
<evidence type="ECO:0000256" key="1">
    <source>
        <dbReference type="ARBA" id="ARBA00006347"/>
    </source>
</evidence>
<sequence>MKLLLLFLTTLTTLSITFSYSASNVILANDATLPQLIKTPGKYTFIDFYADWCRHCKKLHPIVDQLGELFVDHPEIQIVKINGDAKDGRKMSKKYVELGYPTLLFIDNDSGRKVEFDGDRSVLGLSNFIQQLSGVRLQREEEEEEEEKEEEKHNAKKGVENITQGGTKDKQLNVLDKNKEAVNEYGDVVILTPETLESTIKSKPFAIISIGATWCNFCQDFKGTFTQLATKTFARDTGSGSLPGPLVFGQLTIDQFENGQDVNVKFNIKHYPTLLFFKHGDVNTPTKYTGDKKNYGKLVNAINAYTGLSRDISGDLKVGAGVIDKLSDKFSADMDPFKVLQELTESEKLIELNNSDDGDGDIDVDVEYYKLILESLIIDSQAIEIEQNRLEEILHKDIDKLNGITIDSIRKRQNILNLINLDKRKK</sequence>
<dbReference type="OMA" id="WCRHCKK"/>
<dbReference type="GO" id="GO:0003756">
    <property type="term" value="F:protein disulfide isomerase activity"/>
    <property type="evidence" value="ECO:0007669"/>
    <property type="project" value="TreeGrafter"/>
</dbReference>
<comment type="similarity">
    <text evidence="1">Belongs to the protein disulfide isomerase family.</text>
</comment>
<dbReference type="Proteomes" id="UP000001996">
    <property type="component" value="Unassembled WGS sequence"/>
</dbReference>
<protein>
    <recommendedName>
        <fullName evidence="5">Thioredoxin domain-containing protein</fullName>
    </recommendedName>
</protein>
<keyword evidence="3" id="KW-0175">Coiled coil</keyword>
<name>A5DXI6_LODEL</name>
<evidence type="ECO:0000313" key="6">
    <source>
        <dbReference type="EMBL" id="EDK43894.1"/>
    </source>
</evidence>
<dbReference type="PANTHER" id="PTHR45672">
    <property type="entry name" value="PROTEIN DISULFIDE-ISOMERASE C17H9.14C-RELATED"/>
    <property type="match status" value="1"/>
</dbReference>
<feature type="signal peptide" evidence="4">
    <location>
        <begin position="1"/>
        <end position="19"/>
    </location>
</feature>
<dbReference type="InterPro" id="IPR051063">
    <property type="entry name" value="PDI"/>
</dbReference>
<reference evidence="6 7" key="1">
    <citation type="journal article" date="2009" name="Nature">
        <title>Evolution of pathogenicity and sexual reproduction in eight Candida genomes.</title>
        <authorList>
            <person name="Butler G."/>
            <person name="Rasmussen M.D."/>
            <person name="Lin M.F."/>
            <person name="Santos M.A."/>
            <person name="Sakthikumar S."/>
            <person name="Munro C.A."/>
            <person name="Rheinbay E."/>
            <person name="Grabherr M."/>
            <person name="Forche A."/>
            <person name="Reedy J.L."/>
            <person name="Agrafioti I."/>
            <person name="Arnaud M.B."/>
            <person name="Bates S."/>
            <person name="Brown A.J."/>
            <person name="Brunke S."/>
            <person name="Costanzo M.C."/>
            <person name="Fitzpatrick D.A."/>
            <person name="de Groot P.W."/>
            <person name="Harris D."/>
            <person name="Hoyer L.L."/>
            <person name="Hube B."/>
            <person name="Klis F.M."/>
            <person name="Kodira C."/>
            <person name="Lennard N."/>
            <person name="Logue M.E."/>
            <person name="Martin R."/>
            <person name="Neiman A.M."/>
            <person name="Nikolaou E."/>
            <person name="Quail M.A."/>
            <person name="Quinn J."/>
            <person name="Santos M.C."/>
            <person name="Schmitzberger F.F."/>
            <person name="Sherlock G."/>
            <person name="Shah P."/>
            <person name="Silverstein K.A."/>
            <person name="Skrzypek M.S."/>
            <person name="Soll D."/>
            <person name="Staggs R."/>
            <person name="Stansfield I."/>
            <person name="Stumpf M.P."/>
            <person name="Sudbery P.E."/>
            <person name="Srikantha T."/>
            <person name="Zeng Q."/>
            <person name="Berman J."/>
            <person name="Berriman M."/>
            <person name="Heitman J."/>
            <person name="Gow N.A."/>
            <person name="Lorenz M.C."/>
            <person name="Birren B.W."/>
            <person name="Kellis M."/>
            <person name="Cuomo C.A."/>
        </authorList>
    </citation>
    <scope>NUCLEOTIDE SEQUENCE [LARGE SCALE GENOMIC DNA]</scope>
    <source>
        <strain evidence="7">ATCC 11503 / BCRC 21390 / CBS 2605 / JCM 1781 / NBRC 1676 / NRRL YB-4239</strain>
    </source>
</reference>
<dbReference type="CDD" id="cd02961">
    <property type="entry name" value="PDI_a_family"/>
    <property type="match status" value="1"/>
</dbReference>
<dbReference type="GO" id="GO:0005783">
    <property type="term" value="C:endoplasmic reticulum"/>
    <property type="evidence" value="ECO:0007669"/>
    <property type="project" value="TreeGrafter"/>
</dbReference>
<evidence type="ECO:0000256" key="4">
    <source>
        <dbReference type="SAM" id="SignalP"/>
    </source>
</evidence>
<dbReference type="EMBL" id="CH981525">
    <property type="protein sequence ID" value="EDK43894.1"/>
    <property type="molecule type" value="Genomic_DNA"/>
</dbReference>
<feature type="domain" description="Thioredoxin" evidence="5">
    <location>
        <begin position="163"/>
        <end position="307"/>
    </location>
</feature>
<gene>
    <name evidence="6" type="ORF">LELG_02073</name>
</gene>
<evidence type="ECO:0000256" key="3">
    <source>
        <dbReference type="SAM" id="Coils"/>
    </source>
</evidence>
<evidence type="ECO:0000313" key="7">
    <source>
        <dbReference type="Proteomes" id="UP000001996"/>
    </source>
</evidence>
<proteinExistence type="inferred from homology"/>
<feature type="domain" description="Thioredoxin" evidence="5">
    <location>
        <begin position="5"/>
        <end position="134"/>
    </location>
</feature>
<keyword evidence="7" id="KW-1185">Reference proteome</keyword>
<dbReference type="PROSITE" id="PS51352">
    <property type="entry name" value="THIOREDOXIN_2"/>
    <property type="match status" value="2"/>
</dbReference>
<dbReference type="InParanoid" id="A5DXI6"/>
<feature type="coiled-coil region" evidence="3">
    <location>
        <begin position="125"/>
        <end position="158"/>
    </location>
</feature>
<dbReference type="PANTHER" id="PTHR45672:SF3">
    <property type="entry name" value="THIOREDOXIN DOMAIN-CONTAINING PROTEIN 5"/>
    <property type="match status" value="1"/>
</dbReference>
<dbReference type="AlphaFoldDB" id="A5DXI6"/>
<dbReference type="eggNOG" id="KOG0191">
    <property type="taxonomic scope" value="Eukaryota"/>
</dbReference>
<dbReference type="InterPro" id="IPR036249">
    <property type="entry name" value="Thioredoxin-like_sf"/>
</dbReference>
<dbReference type="SUPFAM" id="SSF52833">
    <property type="entry name" value="Thioredoxin-like"/>
    <property type="match status" value="2"/>
</dbReference>
<accession>A5DXI6</accession>
<dbReference type="KEGG" id="lel:PVL30_002046"/>
<dbReference type="VEuPathDB" id="FungiDB:LELG_02073"/>
<keyword evidence="2 4" id="KW-0732">Signal</keyword>
<dbReference type="STRING" id="379508.A5DXI6"/>
<dbReference type="GO" id="GO:0006457">
    <property type="term" value="P:protein folding"/>
    <property type="evidence" value="ECO:0007669"/>
    <property type="project" value="TreeGrafter"/>
</dbReference>
<dbReference type="Gene3D" id="3.40.30.10">
    <property type="entry name" value="Glutaredoxin"/>
    <property type="match status" value="2"/>
</dbReference>
<dbReference type="InterPro" id="IPR013766">
    <property type="entry name" value="Thioredoxin_domain"/>
</dbReference>
<dbReference type="OrthoDB" id="10264505at2759"/>
<organism evidence="6 7">
    <name type="scientific">Lodderomyces elongisporus (strain ATCC 11503 / CBS 2605 / JCM 1781 / NBRC 1676 / NRRL YB-4239)</name>
    <name type="common">Yeast</name>
    <name type="synonym">Saccharomyces elongisporus</name>
    <dbReference type="NCBI Taxonomy" id="379508"/>
    <lineage>
        <taxon>Eukaryota</taxon>
        <taxon>Fungi</taxon>
        <taxon>Dikarya</taxon>
        <taxon>Ascomycota</taxon>
        <taxon>Saccharomycotina</taxon>
        <taxon>Pichiomycetes</taxon>
        <taxon>Debaryomycetaceae</taxon>
        <taxon>Candida/Lodderomyces clade</taxon>
        <taxon>Lodderomyces</taxon>
    </lineage>
</organism>
<feature type="chain" id="PRO_5002681597" description="Thioredoxin domain-containing protein" evidence="4">
    <location>
        <begin position="20"/>
        <end position="426"/>
    </location>
</feature>
<dbReference type="HOGENOM" id="CLU_038617_1_1_1"/>
<dbReference type="Pfam" id="PF00085">
    <property type="entry name" value="Thioredoxin"/>
    <property type="match status" value="2"/>
</dbReference>